<dbReference type="InterPro" id="IPR004089">
    <property type="entry name" value="MCPsignal_dom"/>
</dbReference>
<gene>
    <name evidence="8" type="ORF">QO016_002345</name>
</gene>
<dbReference type="SMART" id="SM00304">
    <property type="entry name" value="HAMP"/>
    <property type="match status" value="1"/>
</dbReference>
<protein>
    <submittedName>
        <fullName evidence="8">Methyl-accepting chemotaxis protein</fullName>
    </submittedName>
</protein>
<keyword evidence="5" id="KW-0812">Transmembrane</keyword>
<dbReference type="InterPro" id="IPR004090">
    <property type="entry name" value="Chemotax_Me-accpt_rcpt"/>
</dbReference>
<dbReference type="InterPro" id="IPR029151">
    <property type="entry name" value="Sensor-like_sf"/>
</dbReference>
<dbReference type="PROSITE" id="PS50885">
    <property type="entry name" value="HAMP"/>
    <property type="match status" value="1"/>
</dbReference>
<reference evidence="8 9" key="1">
    <citation type="submission" date="2023-07" db="EMBL/GenBank/DDBJ databases">
        <title>Genomic Encyclopedia of Type Strains, Phase IV (KMG-IV): sequencing the most valuable type-strain genomes for metagenomic binning, comparative biology and taxonomic classification.</title>
        <authorList>
            <person name="Goeker M."/>
        </authorList>
    </citation>
    <scope>NUCLEOTIDE SEQUENCE [LARGE SCALE GENOMIC DNA]</scope>
    <source>
        <strain evidence="8 9">DSM 19562</strain>
    </source>
</reference>
<dbReference type="Pfam" id="PF00015">
    <property type="entry name" value="MCPsignal"/>
    <property type="match status" value="1"/>
</dbReference>
<evidence type="ECO:0000256" key="2">
    <source>
        <dbReference type="ARBA" id="ARBA00029447"/>
    </source>
</evidence>
<dbReference type="Pfam" id="PF17201">
    <property type="entry name" value="Cache_3-Cache_2"/>
    <property type="match status" value="1"/>
</dbReference>
<dbReference type="CDD" id="cd06225">
    <property type="entry name" value="HAMP"/>
    <property type="match status" value="1"/>
</dbReference>
<keyword evidence="1 3" id="KW-0807">Transducer</keyword>
<dbReference type="SUPFAM" id="SSF103190">
    <property type="entry name" value="Sensory domain-like"/>
    <property type="match status" value="1"/>
</dbReference>
<feature type="coiled-coil region" evidence="4">
    <location>
        <begin position="319"/>
        <end position="346"/>
    </location>
</feature>
<dbReference type="RefSeq" id="WP_238247774.1">
    <property type="nucleotide sequence ID" value="NZ_BPQX01000014.1"/>
</dbReference>
<dbReference type="Pfam" id="PF00672">
    <property type="entry name" value="HAMP"/>
    <property type="match status" value="1"/>
</dbReference>
<dbReference type="SMART" id="SM00283">
    <property type="entry name" value="MA"/>
    <property type="match status" value="1"/>
</dbReference>
<feature type="domain" description="HAMP" evidence="7">
    <location>
        <begin position="225"/>
        <end position="278"/>
    </location>
</feature>
<evidence type="ECO:0000259" key="7">
    <source>
        <dbReference type="PROSITE" id="PS50885"/>
    </source>
</evidence>
<dbReference type="InterPro" id="IPR003660">
    <property type="entry name" value="HAMP_dom"/>
</dbReference>
<evidence type="ECO:0000313" key="8">
    <source>
        <dbReference type="EMBL" id="MDQ0442848.1"/>
    </source>
</evidence>
<sequence>MNFVSRLRSRSLTLSAKVILLAMLAVTLTTGAIWVTVSRQTWSQMEDRQRTNGERNLRTLALVLAGRVQGAKADLDGTRVSRVTTPDLSAFTDASVVDDAVAYSGGVATVFAYDPAKDVFVRRQTTVRKEDGSRAVGTALAADSPALPVLRAGRTFEGPTVLFGRRFYTVYQPVFDGAGKINGVLFVGLPIEMYFEAHAETMNRLTVAALAIALIACTLVGIAASRLFRPFAAMSTRIEALAAGDTESPVGDTGRGDEIGAVARALETLREAVRRTRELEGLQSTDAEKAARRRAMLDETIAAFRSRVDALKTTLTANTGDMRERAEDMRRRAAEAEAAVADTAQASRETSSSVQTVASAAEELHASIAEISGQLGQAESLVSSATRESSAMETQIGGLAEAASRIGAVVGLIRTIAEQTNLLALNATIEAARAGEAGRGFSVVAAEVKQLAAQTARATEEIADQIGAVQAATGTTVAAIGRMGEQMRSVQATTAGIAVAVSAQGDATAEISRNVAETADATGSIAHGMMVVSGATQRSARLAESVTAAAGSVDTVASELETEIGRFLAQVAA</sequence>
<comment type="caution">
    <text evidence="8">The sequence shown here is derived from an EMBL/GenBank/DDBJ whole genome shotgun (WGS) entry which is preliminary data.</text>
</comment>
<keyword evidence="9" id="KW-1185">Reference proteome</keyword>
<dbReference type="Proteomes" id="UP001236369">
    <property type="component" value="Unassembled WGS sequence"/>
</dbReference>
<dbReference type="SUPFAM" id="SSF58104">
    <property type="entry name" value="Methyl-accepting chemotaxis protein (MCP) signaling domain"/>
    <property type="match status" value="1"/>
</dbReference>
<feature type="transmembrane region" description="Helical" evidence="5">
    <location>
        <begin position="205"/>
        <end position="228"/>
    </location>
</feature>
<keyword evidence="5" id="KW-0472">Membrane</keyword>
<dbReference type="Gene3D" id="1.10.287.950">
    <property type="entry name" value="Methyl-accepting chemotaxis protein"/>
    <property type="match status" value="1"/>
</dbReference>
<evidence type="ECO:0000256" key="4">
    <source>
        <dbReference type="SAM" id="Coils"/>
    </source>
</evidence>
<evidence type="ECO:0000256" key="1">
    <source>
        <dbReference type="ARBA" id="ARBA00023224"/>
    </source>
</evidence>
<evidence type="ECO:0000259" key="6">
    <source>
        <dbReference type="PROSITE" id="PS50111"/>
    </source>
</evidence>
<dbReference type="PANTHER" id="PTHR32089:SF112">
    <property type="entry name" value="LYSOZYME-LIKE PROTEIN-RELATED"/>
    <property type="match status" value="1"/>
</dbReference>
<proteinExistence type="inferred from homology"/>
<organism evidence="8 9">
    <name type="scientific">Methylobacterium persicinum</name>
    <dbReference type="NCBI Taxonomy" id="374426"/>
    <lineage>
        <taxon>Bacteria</taxon>
        <taxon>Pseudomonadati</taxon>
        <taxon>Pseudomonadota</taxon>
        <taxon>Alphaproteobacteria</taxon>
        <taxon>Hyphomicrobiales</taxon>
        <taxon>Methylobacteriaceae</taxon>
        <taxon>Methylobacterium</taxon>
    </lineage>
</organism>
<evidence type="ECO:0000256" key="3">
    <source>
        <dbReference type="PROSITE-ProRule" id="PRU00284"/>
    </source>
</evidence>
<comment type="similarity">
    <text evidence="2">Belongs to the methyl-accepting chemotaxis (MCP) protein family.</text>
</comment>
<evidence type="ECO:0000256" key="5">
    <source>
        <dbReference type="SAM" id="Phobius"/>
    </source>
</evidence>
<dbReference type="InterPro" id="IPR033462">
    <property type="entry name" value="Cache_3-Cache_2"/>
</dbReference>
<accession>A0ABU0HKK9</accession>
<dbReference type="PANTHER" id="PTHR32089">
    <property type="entry name" value="METHYL-ACCEPTING CHEMOTAXIS PROTEIN MCPB"/>
    <property type="match status" value="1"/>
</dbReference>
<name>A0ABU0HKK9_9HYPH</name>
<dbReference type="PRINTS" id="PR00260">
    <property type="entry name" value="CHEMTRNSDUCR"/>
</dbReference>
<evidence type="ECO:0000313" key="9">
    <source>
        <dbReference type="Proteomes" id="UP001236369"/>
    </source>
</evidence>
<keyword evidence="5" id="KW-1133">Transmembrane helix</keyword>
<feature type="domain" description="Methyl-accepting transducer" evidence="6">
    <location>
        <begin position="311"/>
        <end position="554"/>
    </location>
</feature>
<dbReference type="EMBL" id="JAUSVV010000004">
    <property type="protein sequence ID" value="MDQ0442848.1"/>
    <property type="molecule type" value="Genomic_DNA"/>
</dbReference>
<keyword evidence="4" id="KW-0175">Coiled coil</keyword>
<dbReference type="PROSITE" id="PS50111">
    <property type="entry name" value="CHEMOTAXIS_TRANSDUC_2"/>
    <property type="match status" value="1"/>
</dbReference>